<dbReference type="InterPro" id="IPR051446">
    <property type="entry name" value="HTH_trans_reg/aminotransferase"/>
</dbReference>
<proteinExistence type="inferred from homology"/>
<dbReference type="PANTHER" id="PTHR46577">
    <property type="entry name" value="HTH-TYPE TRANSCRIPTIONAL REGULATORY PROTEIN GABR"/>
    <property type="match status" value="1"/>
</dbReference>
<dbReference type="Pfam" id="PF00392">
    <property type="entry name" value="GntR"/>
    <property type="match status" value="1"/>
</dbReference>
<dbReference type="InterPro" id="IPR036388">
    <property type="entry name" value="WH-like_DNA-bd_sf"/>
</dbReference>
<evidence type="ECO:0000256" key="4">
    <source>
        <dbReference type="ARBA" id="ARBA00023125"/>
    </source>
</evidence>
<dbReference type="GO" id="GO:0008483">
    <property type="term" value="F:transaminase activity"/>
    <property type="evidence" value="ECO:0007669"/>
    <property type="project" value="UniProtKB-KW"/>
</dbReference>
<dbReference type="CDD" id="cd07377">
    <property type="entry name" value="WHTH_GntR"/>
    <property type="match status" value="1"/>
</dbReference>
<dbReference type="InterPro" id="IPR000524">
    <property type="entry name" value="Tscrpt_reg_HTH_GntR"/>
</dbReference>
<dbReference type="InterPro" id="IPR036390">
    <property type="entry name" value="WH_DNA-bd_sf"/>
</dbReference>
<dbReference type="InterPro" id="IPR004839">
    <property type="entry name" value="Aminotransferase_I/II_large"/>
</dbReference>
<keyword evidence="5" id="KW-0804">Transcription</keyword>
<comment type="similarity">
    <text evidence="1">In the C-terminal section; belongs to the class-I pyridoxal-phosphate-dependent aminotransferase family.</text>
</comment>
<dbReference type="SUPFAM" id="SSF46785">
    <property type="entry name" value="Winged helix' DNA-binding domain"/>
    <property type="match status" value="1"/>
</dbReference>
<name>A0ABS7ZIR7_9MICO</name>
<comment type="caution">
    <text evidence="8">The sequence shown here is derived from an EMBL/GenBank/DDBJ whole genome shotgun (WGS) entry which is preliminary data.</text>
</comment>
<dbReference type="Gene3D" id="1.10.10.10">
    <property type="entry name" value="Winged helix-like DNA-binding domain superfamily/Winged helix DNA-binding domain"/>
    <property type="match status" value="1"/>
</dbReference>
<gene>
    <name evidence="8" type="ORF">LEP48_13800</name>
</gene>
<dbReference type="InterPro" id="IPR015421">
    <property type="entry name" value="PyrdxlP-dep_Trfase_major"/>
</dbReference>
<feature type="region of interest" description="Disordered" evidence="6">
    <location>
        <begin position="91"/>
        <end position="122"/>
    </location>
</feature>
<dbReference type="CDD" id="cd00609">
    <property type="entry name" value="AAT_like"/>
    <property type="match status" value="1"/>
</dbReference>
<evidence type="ECO:0000256" key="6">
    <source>
        <dbReference type="SAM" id="MobiDB-lite"/>
    </source>
</evidence>
<protein>
    <submittedName>
        <fullName evidence="8">PLP-dependent aminotransferase family protein</fullName>
    </submittedName>
</protein>
<dbReference type="SUPFAM" id="SSF53383">
    <property type="entry name" value="PLP-dependent transferases"/>
    <property type="match status" value="1"/>
</dbReference>
<dbReference type="InterPro" id="IPR015424">
    <property type="entry name" value="PyrdxlP-dep_Trfase"/>
</dbReference>
<dbReference type="RefSeq" id="WP_225566170.1">
    <property type="nucleotide sequence ID" value="NZ_JAIXCQ010000009.1"/>
</dbReference>
<evidence type="ECO:0000256" key="1">
    <source>
        <dbReference type="ARBA" id="ARBA00005384"/>
    </source>
</evidence>
<keyword evidence="8" id="KW-0808">Transferase</keyword>
<keyword evidence="2" id="KW-0663">Pyridoxal phosphate</keyword>
<keyword evidence="4" id="KW-0238">DNA-binding</keyword>
<dbReference type="EMBL" id="JAIXCQ010000009">
    <property type="protein sequence ID" value="MCA5894412.1"/>
    <property type="molecule type" value="Genomic_DNA"/>
</dbReference>
<keyword evidence="8" id="KW-0032">Aminotransferase</keyword>
<evidence type="ECO:0000313" key="8">
    <source>
        <dbReference type="EMBL" id="MCA5894412.1"/>
    </source>
</evidence>
<accession>A0ABS7ZIR7</accession>
<dbReference type="PANTHER" id="PTHR46577:SF1">
    <property type="entry name" value="HTH-TYPE TRANSCRIPTIONAL REGULATORY PROTEIN GABR"/>
    <property type="match status" value="1"/>
</dbReference>
<keyword evidence="9" id="KW-1185">Reference proteome</keyword>
<dbReference type="Pfam" id="PF00155">
    <property type="entry name" value="Aminotran_1_2"/>
    <property type="match status" value="1"/>
</dbReference>
<organism evidence="8 9">
    <name type="scientific">Isoptericola luteus</name>
    <dbReference type="NCBI Taxonomy" id="2879484"/>
    <lineage>
        <taxon>Bacteria</taxon>
        <taxon>Bacillati</taxon>
        <taxon>Actinomycetota</taxon>
        <taxon>Actinomycetes</taxon>
        <taxon>Micrococcales</taxon>
        <taxon>Promicromonosporaceae</taxon>
        <taxon>Isoptericola</taxon>
    </lineage>
</organism>
<dbReference type="SMART" id="SM00345">
    <property type="entry name" value="HTH_GNTR"/>
    <property type="match status" value="1"/>
</dbReference>
<dbReference type="Proteomes" id="UP001319870">
    <property type="component" value="Unassembled WGS sequence"/>
</dbReference>
<keyword evidence="3" id="KW-0805">Transcription regulation</keyword>
<evidence type="ECO:0000256" key="3">
    <source>
        <dbReference type="ARBA" id="ARBA00023015"/>
    </source>
</evidence>
<evidence type="ECO:0000313" key="9">
    <source>
        <dbReference type="Proteomes" id="UP001319870"/>
    </source>
</evidence>
<reference evidence="8 9" key="1">
    <citation type="submission" date="2021-09" db="EMBL/GenBank/DDBJ databases">
        <title>Isoptericola luteus sp. nov., a novel bacterium isolated from Harbin, the capital city of Heilongjiang province.</title>
        <authorList>
            <person name="Li J."/>
        </authorList>
    </citation>
    <scope>NUCLEOTIDE SEQUENCE [LARGE SCALE GENOMIC DNA]</scope>
    <source>
        <strain evidence="8 9">NEAU-Y5</strain>
    </source>
</reference>
<dbReference type="PROSITE" id="PS50949">
    <property type="entry name" value="HTH_GNTR"/>
    <property type="match status" value="1"/>
</dbReference>
<evidence type="ECO:0000256" key="2">
    <source>
        <dbReference type="ARBA" id="ARBA00022898"/>
    </source>
</evidence>
<sequence>MSQTNQRLAWDTVLDLGDDDAPLVSRLERAVRDAVHDGRVPGGAALPPSRVLAQTLGVSRWVVTEVYGQLVAEGFCEARVGSATRVAPGAAAHAVPKHHAPSGRPSPAAPARRDLRPGVPDLRQVPRSAWLRAVRDALTDAPDTDLGSPDPAGHPAARAAVAAYLARARSTCAGADDVVVTHGAGDGMTRLARALRAAGHTALLVEDPSWGRLRDVARAAGLLPVPVPVDDGGVVTDALVAAAARTGARAALVTPAHQFPTGVALAPARRDALVSWARDVDGLVIEDDYDAEFRYDRRPVAALQGHDPGRVALLGSLSKTVSPAFALGWLLAPPQWLDRLGEDAGGAAPSTVDQLALGRFLTDGAYERHLRAARGRFRRRRAALLEALGAALPGHEVSGLAAGLHVVVALPDGVPAAAVVRAAAARDVAVTDLRRYRVSAGPRASSPDRSGEALVVGYGNLADARVDEAVAALAAAVRATTTAEASKR</sequence>
<evidence type="ECO:0000256" key="5">
    <source>
        <dbReference type="ARBA" id="ARBA00023163"/>
    </source>
</evidence>
<feature type="domain" description="HTH gntR-type" evidence="7">
    <location>
        <begin position="21"/>
        <end position="89"/>
    </location>
</feature>
<dbReference type="Gene3D" id="3.40.640.10">
    <property type="entry name" value="Type I PLP-dependent aspartate aminotransferase-like (Major domain)"/>
    <property type="match status" value="1"/>
</dbReference>
<evidence type="ECO:0000259" key="7">
    <source>
        <dbReference type="PROSITE" id="PS50949"/>
    </source>
</evidence>